<accession>A0A6N7IZK2</accession>
<sequence length="173" mass="19472">MILDLTKLLSAGNGQEKYTSTFDMSEVAHYGESFSVKEAWPFEITVTNESGKSLTVSGNTRVTLSIPCDRCLKEVAVTFPIEINETFTIEDEQIATDRDENEDLADKKSIDVDRMVYDQIEMNWPDKVLCKPDCKGLCPVCGHDLNEGDCGHDKQALDPRMAQILDIFKEKDQ</sequence>
<dbReference type="Proteomes" id="UP000460257">
    <property type="component" value="Unassembled WGS sequence"/>
</dbReference>
<dbReference type="InterPro" id="IPR003772">
    <property type="entry name" value="YceD"/>
</dbReference>
<comment type="caution">
    <text evidence="1">The sequence shown here is derived from an EMBL/GenBank/DDBJ whole genome shotgun (WGS) entry which is preliminary data.</text>
</comment>
<dbReference type="AlphaFoldDB" id="A0A6N7IZK2"/>
<keyword evidence="2" id="KW-1185">Reference proteome</keyword>
<evidence type="ECO:0000313" key="2">
    <source>
        <dbReference type="Proteomes" id="UP000460257"/>
    </source>
</evidence>
<dbReference type="EMBL" id="VOGC01000006">
    <property type="protein sequence ID" value="MQN01682.1"/>
    <property type="molecule type" value="Genomic_DNA"/>
</dbReference>
<dbReference type="Pfam" id="PF02620">
    <property type="entry name" value="YceD"/>
    <property type="match status" value="1"/>
</dbReference>
<reference evidence="1" key="1">
    <citation type="journal article" date="2020" name="Appl. Environ. Microbiol.">
        <title>Medium-Chain Fatty Acid Synthesis by 'Candidatus Weimeria bifida' gen. nov., sp. nov., and 'Candidatus Pseudoramibacter fermentans' sp. nov.</title>
        <authorList>
            <person name="Scarborough M.J."/>
            <person name="Myers K.S."/>
            <person name="Donohue T.J."/>
            <person name="Noguera D.R."/>
        </authorList>
    </citation>
    <scope>NUCLEOTIDE SEQUENCE</scope>
    <source>
        <strain evidence="1">LCO1.1</strain>
    </source>
</reference>
<protein>
    <submittedName>
        <fullName evidence="1">DUF177 domain-containing protein</fullName>
    </submittedName>
</protein>
<evidence type="ECO:0000313" key="1">
    <source>
        <dbReference type="EMBL" id="MQN01682.1"/>
    </source>
</evidence>
<dbReference type="PANTHER" id="PTHR34374:SF1">
    <property type="entry name" value="LARGE RIBOSOMAL RNA SUBUNIT ACCUMULATION PROTEIN YCED HOMOLOG 1, CHLOROPLASTIC"/>
    <property type="match status" value="1"/>
</dbReference>
<proteinExistence type="predicted"/>
<dbReference type="PANTHER" id="PTHR34374">
    <property type="entry name" value="LARGE RIBOSOMAL RNA SUBUNIT ACCUMULATION PROTEIN YCED HOMOLOG 1, CHLOROPLASTIC"/>
    <property type="match status" value="1"/>
</dbReference>
<name>A0A6N7IZK2_9FIRM</name>
<gene>
    <name evidence="1" type="ORF">FRC54_07140</name>
</gene>
<organism evidence="1 2">
    <name type="scientific">Candidatus Weimeria bifida</name>
    <dbReference type="NCBI Taxonomy" id="2599074"/>
    <lineage>
        <taxon>Bacteria</taxon>
        <taxon>Bacillati</taxon>
        <taxon>Bacillota</taxon>
        <taxon>Clostridia</taxon>
        <taxon>Lachnospirales</taxon>
        <taxon>Lachnospiraceae</taxon>
        <taxon>Candidatus Weimeria</taxon>
    </lineage>
</organism>